<feature type="transmembrane region" description="Helical" evidence="10">
    <location>
        <begin position="95"/>
        <end position="114"/>
    </location>
</feature>
<dbReference type="Pfam" id="PF00001">
    <property type="entry name" value="7tm_1"/>
    <property type="match status" value="1"/>
</dbReference>
<dbReference type="AlphaFoldDB" id="A0A226F3C5"/>
<evidence type="ECO:0000256" key="8">
    <source>
        <dbReference type="ARBA" id="ARBA00023224"/>
    </source>
</evidence>
<comment type="subcellular location">
    <subcellularLocation>
        <location evidence="1">Membrane</location>
        <topology evidence="1">Multi-pass membrane protein</topology>
    </subcellularLocation>
</comment>
<dbReference type="SMART" id="SM01381">
    <property type="entry name" value="7TM_GPCR_Srsx"/>
    <property type="match status" value="1"/>
</dbReference>
<dbReference type="PANTHER" id="PTHR45695">
    <property type="entry name" value="LEUCOKININ RECEPTOR-RELATED"/>
    <property type="match status" value="1"/>
</dbReference>
<comment type="similarity">
    <text evidence="2 9">Belongs to the G-protein coupled receptor 1 family.</text>
</comment>
<organism evidence="12 13">
    <name type="scientific">Folsomia candida</name>
    <name type="common">Springtail</name>
    <dbReference type="NCBI Taxonomy" id="158441"/>
    <lineage>
        <taxon>Eukaryota</taxon>
        <taxon>Metazoa</taxon>
        <taxon>Ecdysozoa</taxon>
        <taxon>Arthropoda</taxon>
        <taxon>Hexapoda</taxon>
        <taxon>Collembola</taxon>
        <taxon>Entomobryomorpha</taxon>
        <taxon>Isotomoidea</taxon>
        <taxon>Isotomidae</taxon>
        <taxon>Proisotominae</taxon>
        <taxon>Folsomia</taxon>
    </lineage>
</organism>
<keyword evidence="4 10" id="KW-1133">Transmembrane helix</keyword>
<name>A0A226F3C5_FOLCA</name>
<evidence type="ECO:0000313" key="13">
    <source>
        <dbReference type="Proteomes" id="UP000198287"/>
    </source>
</evidence>
<dbReference type="Gene3D" id="1.20.1070.10">
    <property type="entry name" value="Rhodopsin 7-helix transmembrane proteins"/>
    <property type="match status" value="1"/>
</dbReference>
<dbReference type="PANTHER" id="PTHR45695:SF22">
    <property type="entry name" value="G-PROTEIN COUPLED RECEPTORS FAMILY 1 PROFILE DOMAIN-CONTAINING PROTEIN"/>
    <property type="match status" value="1"/>
</dbReference>
<keyword evidence="3 9" id="KW-0812">Transmembrane</keyword>
<dbReference type="EMBL" id="LNIX01000001">
    <property type="protein sequence ID" value="OXA63947.1"/>
    <property type="molecule type" value="Genomic_DNA"/>
</dbReference>
<reference evidence="12 13" key="1">
    <citation type="submission" date="2015-12" db="EMBL/GenBank/DDBJ databases">
        <title>The genome of Folsomia candida.</title>
        <authorList>
            <person name="Faddeeva A."/>
            <person name="Derks M.F."/>
            <person name="Anvar Y."/>
            <person name="Smit S."/>
            <person name="Van Straalen N."/>
            <person name="Roelofs D."/>
        </authorList>
    </citation>
    <scope>NUCLEOTIDE SEQUENCE [LARGE SCALE GENOMIC DNA]</scope>
    <source>
        <strain evidence="12 13">VU population</strain>
        <tissue evidence="12">Whole body</tissue>
    </source>
</reference>
<protein>
    <submittedName>
        <fullName evidence="12">Gonadotropin-releasing hormone II receptor</fullName>
    </submittedName>
</protein>
<dbReference type="InterPro" id="IPR000276">
    <property type="entry name" value="GPCR_Rhodpsn"/>
</dbReference>
<dbReference type="GO" id="GO:0004930">
    <property type="term" value="F:G protein-coupled receptor activity"/>
    <property type="evidence" value="ECO:0007669"/>
    <property type="project" value="UniProtKB-KW"/>
</dbReference>
<dbReference type="PRINTS" id="PR00237">
    <property type="entry name" value="GPCRRHODOPSN"/>
</dbReference>
<dbReference type="PROSITE" id="PS00237">
    <property type="entry name" value="G_PROTEIN_RECEP_F1_1"/>
    <property type="match status" value="1"/>
</dbReference>
<keyword evidence="7 9" id="KW-0675">Receptor</keyword>
<evidence type="ECO:0000256" key="10">
    <source>
        <dbReference type="SAM" id="Phobius"/>
    </source>
</evidence>
<dbReference type="GO" id="GO:0005886">
    <property type="term" value="C:plasma membrane"/>
    <property type="evidence" value="ECO:0007669"/>
    <property type="project" value="TreeGrafter"/>
</dbReference>
<feature type="domain" description="G-protein coupled receptors family 1 profile" evidence="11">
    <location>
        <begin position="75"/>
        <end position="334"/>
    </location>
</feature>
<dbReference type="OMA" id="GWGWMGV"/>
<comment type="caution">
    <text evidence="12">The sequence shown here is derived from an EMBL/GenBank/DDBJ whole genome shotgun (WGS) entry which is preliminary data.</text>
</comment>
<evidence type="ECO:0000259" key="11">
    <source>
        <dbReference type="PROSITE" id="PS50262"/>
    </source>
</evidence>
<keyword evidence="6 10" id="KW-0472">Membrane</keyword>
<evidence type="ECO:0000256" key="9">
    <source>
        <dbReference type="RuleBase" id="RU000688"/>
    </source>
</evidence>
<dbReference type="PROSITE" id="PS50262">
    <property type="entry name" value="G_PROTEIN_RECEP_F1_2"/>
    <property type="match status" value="1"/>
</dbReference>
<accession>A0A226F3C5</accession>
<feature type="transmembrane region" description="Helical" evidence="10">
    <location>
        <begin position="176"/>
        <end position="198"/>
    </location>
</feature>
<evidence type="ECO:0000256" key="4">
    <source>
        <dbReference type="ARBA" id="ARBA00022989"/>
    </source>
</evidence>
<keyword evidence="8 9" id="KW-0807">Transducer</keyword>
<evidence type="ECO:0000256" key="1">
    <source>
        <dbReference type="ARBA" id="ARBA00004141"/>
    </source>
</evidence>
<evidence type="ECO:0000256" key="6">
    <source>
        <dbReference type="ARBA" id="ARBA00023136"/>
    </source>
</evidence>
<evidence type="ECO:0000313" key="12">
    <source>
        <dbReference type="EMBL" id="OXA63947.1"/>
    </source>
</evidence>
<evidence type="ECO:0000256" key="5">
    <source>
        <dbReference type="ARBA" id="ARBA00023040"/>
    </source>
</evidence>
<sequence>MGVGVGVGVDLMGVGVDLGGGGGGWGWGWGWMGVGVGVEVDGGGGGFRWGGLGGGWGWMGVGVGVGVDGGGASVGNLLEFYAVCRRIRIRCTPMNMLLMNLCVADLLVVLFVVAVEIGWRISIGWYAGRVLCKFLQFCRAFSLYLSSLVLICLTVDRYYAVLHPLKVVNASKRVKLLLSIAWISAALLAIPQCFVFDVKTHPIYSKFTQCTTEADLAEKTNTILSICFMYFLPFLFILYSYGNIIYTLTMENETSRGKESLRRSDQTVMDRAKIRALKLTFTIVAVFIICWSPYIVMTAWHVVDRTSAENVHPNIQEGLFIMVVANSCANPLVYGVFHSNSSRKASQTVRGNSYGNGPMPSASAACTMSSHFRKSTLKNNSTRVEIQLENMATKQRTNGPPHSPSPPVQVQSVCYLEKVSGGCSKFSSRPTVITTTGPTVAAERNPSHSKTTSI</sequence>
<evidence type="ECO:0000256" key="2">
    <source>
        <dbReference type="ARBA" id="ARBA00010663"/>
    </source>
</evidence>
<proteinExistence type="inferred from homology"/>
<dbReference type="InterPro" id="IPR017452">
    <property type="entry name" value="GPCR_Rhodpsn_7TM"/>
</dbReference>
<dbReference type="SUPFAM" id="SSF81321">
    <property type="entry name" value="Family A G protein-coupled receptor-like"/>
    <property type="match status" value="1"/>
</dbReference>
<keyword evidence="5 9" id="KW-0297">G-protein coupled receptor</keyword>
<gene>
    <name evidence="12" type="ORF">Fcan01_03048</name>
</gene>
<evidence type="ECO:0000256" key="7">
    <source>
        <dbReference type="ARBA" id="ARBA00023170"/>
    </source>
</evidence>
<dbReference type="OrthoDB" id="6435638at2759"/>
<keyword evidence="13" id="KW-1185">Reference proteome</keyword>
<feature type="transmembrane region" description="Helical" evidence="10">
    <location>
        <begin position="134"/>
        <end position="155"/>
    </location>
</feature>
<feature type="transmembrane region" description="Helical" evidence="10">
    <location>
        <begin position="279"/>
        <end position="303"/>
    </location>
</feature>
<evidence type="ECO:0000256" key="3">
    <source>
        <dbReference type="ARBA" id="ARBA00022692"/>
    </source>
</evidence>
<dbReference type="Proteomes" id="UP000198287">
    <property type="component" value="Unassembled WGS sequence"/>
</dbReference>
<feature type="transmembrane region" description="Helical" evidence="10">
    <location>
        <begin position="223"/>
        <end position="248"/>
    </location>
</feature>
<feature type="transmembrane region" description="Helical" evidence="10">
    <location>
        <begin position="318"/>
        <end position="337"/>
    </location>
</feature>